<dbReference type="InterPro" id="IPR013154">
    <property type="entry name" value="ADH-like_N"/>
</dbReference>
<evidence type="ECO:0000313" key="5">
    <source>
        <dbReference type="Proteomes" id="UP000318834"/>
    </source>
</evidence>
<protein>
    <submittedName>
        <fullName evidence="4">Zinc-binding dehydrogenase</fullName>
    </submittedName>
</protein>
<name>A0A537IRE5_9BACT</name>
<evidence type="ECO:0000313" key="4">
    <source>
        <dbReference type="EMBL" id="TMI73913.1"/>
    </source>
</evidence>
<dbReference type="Gene3D" id="3.90.180.10">
    <property type="entry name" value="Medium-chain alcohol dehydrogenases, catalytic domain"/>
    <property type="match status" value="1"/>
</dbReference>
<dbReference type="InterPro" id="IPR013149">
    <property type="entry name" value="ADH-like_C"/>
</dbReference>
<feature type="domain" description="Alcohol dehydrogenase-like C-terminal" evidence="2">
    <location>
        <begin position="243"/>
        <end position="354"/>
    </location>
</feature>
<accession>A0A537IRE5</accession>
<keyword evidence="1" id="KW-0560">Oxidoreductase</keyword>
<dbReference type="PANTHER" id="PTHR43401:SF2">
    <property type="entry name" value="L-THREONINE 3-DEHYDROGENASE"/>
    <property type="match status" value="1"/>
</dbReference>
<dbReference type="Proteomes" id="UP000318834">
    <property type="component" value="Unassembled WGS sequence"/>
</dbReference>
<comment type="caution">
    <text evidence="4">The sequence shown here is derived from an EMBL/GenBank/DDBJ whole genome shotgun (WGS) entry which is preliminary data.</text>
</comment>
<dbReference type="SUPFAM" id="SSF50129">
    <property type="entry name" value="GroES-like"/>
    <property type="match status" value="1"/>
</dbReference>
<gene>
    <name evidence="4" type="ORF">E6H05_08635</name>
</gene>
<dbReference type="InterPro" id="IPR050129">
    <property type="entry name" value="Zn_alcohol_dh"/>
</dbReference>
<dbReference type="PANTHER" id="PTHR43401">
    <property type="entry name" value="L-THREONINE 3-DEHYDROGENASE"/>
    <property type="match status" value="1"/>
</dbReference>
<dbReference type="EMBL" id="VBAP01000061">
    <property type="protein sequence ID" value="TMI73913.1"/>
    <property type="molecule type" value="Genomic_DNA"/>
</dbReference>
<feature type="domain" description="Alcohol dehydrogenase-like N-terminal" evidence="3">
    <location>
        <begin position="49"/>
        <end position="181"/>
    </location>
</feature>
<proteinExistence type="predicted"/>
<dbReference type="InterPro" id="IPR011032">
    <property type="entry name" value="GroES-like_sf"/>
</dbReference>
<dbReference type="GO" id="GO:0016491">
    <property type="term" value="F:oxidoreductase activity"/>
    <property type="evidence" value="ECO:0007669"/>
    <property type="project" value="UniProtKB-KW"/>
</dbReference>
<dbReference type="InterPro" id="IPR036291">
    <property type="entry name" value="NAD(P)-bd_dom_sf"/>
</dbReference>
<dbReference type="Pfam" id="PF08240">
    <property type="entry name" value="ADH_N"/>
    <property type="match status" value="1"/>
</dbReference>
<dbReference type="Pfam" id="PF00107">
    <property type="entry name" value="ADH_zinc_N"/>
    <property type="match status" value="1"/>
</dbReference>
<sequence>MMADALEFRHEVARYLATRLTYQLARPLWFARLAPLHRVRRSPPLPTRPGWVRLRVRLSGICGTDVNLVTGRDSLYLEPEASYPFVPGHELVAEVDADGLRPDVADSPLQAGTRCAVWPVLGCRARGVAEPCRPCREGWEGMCERRGDEWPGRGIGIGFNCETGGGWSHACLAHRSQLWPLSPRVADEDALLLDPAATALAALLRSEAAEMERTLVIGGGTIGLLIAYLHRVLGRPGSCELLVRHESQRAWAEHHGVAATVVRGASEFRDWASARRMRAVRVIGYGYVFRGVYDRVIDAAGTRSSVTQALQAVRPRGLLVMVAAPPTLAGVDPTPLWYREITLRGVYVYGPVPWKGEWVHPYTVLLPRQEAGTLGLRDLITHTFPLDAYSAAFAALVHRRGSGAIKVAFRPGTAEA</sequence>
<reference evidence="4 5" key="1">
    <citation type="journal article" date="2019" name="Nat. Microbiol.">
        <title>Mediterranean grassland soil C-N compound turnover is dependent on rainfall and depth, and is mediated by genomically divergent microorganisms.</title>
        <authorList>
            <person name="Diamond S."/>
            <person name="Andeer P.F."/>
            <person name="Li Z."/>
            <person name="Crits-Christoph A."/>
            <person name="Burstein D."/>
            <person name="Anantharaman K."/>
            <person name="Lane K.R."/>
            <person name="Thomas B.C."/>
            <person name="Pan C."/>
            <person name="Northen T.R."/>
            <person name="Banfield J.F."/>
        </authorList>
    </citation>
    <scope>NUCLEOTIDE SEQUENCE [LARGE SCALE GENOMIC DNA]</scope>
    <source>
        <strain evidence="4">NP_8</strain>
    </source>
</reference>
<dbReference type="Gene3D" id="3.40.50.720">
    <property type="entry name" value="NAD(P)-binding Rossmann-like Domain"/>
    <property type="match status" value="1"/>
</dbReference>
<organism evidence="4 5">
    <name type="scientific">Candidatus Segetimicrobium genomatis</name>
    <dbReference type="NCBI Taxonomy" id="2569760"/>
    <lineage>
        <taxon>Bacteria</taxon>
        <taxon>Bacillati</taxon>
        <taxon>Candidatus Sysuimicrobiota</taxon>
        <taxon>Candidatus Sysuimicrobiia</taxon>
        <taxon>Candidatus Sysuimicrobiales</taxon>
        <taxon>Candidatus Segetimicrobiaceae</taxon>
        <taxon>Candidatus Segetimicrobium</taxon>
    </lineage>
</organism>
<dbReference type="SUPFAM" id="SSF51735">
    <property type="entry name" value="NAD(P)-binding Rossmann-fold domains"/>
    <property type="match status" value="1"/>
</dbReference>
<evidence type="ECO:0000259" key="2">
    <source>
        <dbReference type="Pfam" id="PF00107"/>
    </source>
</evidence>
<evidence type="ECO:0000256" key="1">
    <source>
        <dbReference type="ARBA" id="ARBA00023002"/>
    </source>
</evidence>
<evidence type="ECO:0000259" key="3">
    <source>
        <dbReference type="Pfam" id="PF08240"/>
    </source>
</evidence>
<dbReference type="AlphaFoldDB" id="A0A537IRE5"/>